<dbReference type="VEuPathDB" id="VectorBase:BGLB027110"/>
<evidence type="ECO:0000256" key="1">
    <source>
        <dbReference type="SAM" id="SignalP"/>
    </source>
</evidence>
<evidence type="ECO:0000313" key="3">
    <source>
        <dbReference type="EnsemblMetazoa" id="BGLB027110-PA"/>
    </source>
</evidence>
<dbReference type="Gene3D" id="3.10.100.10">
    <property type="entry name" value="Mannose-Binding Protein A, subunit A"/>
    <property type="match status" value="1"/>
</dbReference>
<dbReference type="KEGG" id="bgt:106056589"/>
<dbReference type="InterPro" id="IPR050111">
    <property type="entry name" value="C-type_lectin/snaclec_domain"/>
</dbReference>
<name>A0A2C9L516_BIOGL</name>
<protein>
    <recommendedName>
        <fullName evidence="2">C-type lectin domain-containing protein</fullName>
    </recommendedName>
</protein>
<feature type="signal peptide" evidence="1">
    <location>
        <begin position="1"/>
        <end position="21"/>
    </location>
</feature>
<dbReference type="InterPro" id="IPR016187">
    <property type="entry name" value="CTDL_fold"/>
</dbReference>
<dbReference type="PROSITE" id="PS50041">
    <property type="entry name" value="C_TYPE_LECTIN_2"/>
    <property type="match status" value="1"/>
</dbReference>
<gene>
    <name evidence="3" type="primary">106056589</name>
</gene>
<proteinExistence type="predicted"/>
<organism evidence="3 4">
    <name type="scientific">Biomphalaria glabrata</name>
    <name type="common">Bloodfluke planorb</name>
    <name type="synonym">Freshwater snail</name>
    <dbReference type="NCBI Taxonomy" id="6526"/>
    <lineage>
        <taxon>Eukaryota</taxon>
        <taxon>Metazoa</taxon>
        <taxon>Spiralia</taxon>
        <taxon>Lophotrochozoa</taxon>
        <taxon>Mollusca</taxon>
        <taxon>Gastropoda</taxon>
        <taxon>Heterobranchia</taxon>
        <taxon>Euthyneura</taxon>
        <taxon>Panpulmonata</taxon>
        <taxon>Hygrophila</taxon>
        <taxon>Lymnaeoidea</taxon>
        <taxon>Planorbidae</taxon>
        <taxon>Biomphalaria</taxon>
    </lineage>
</organism>
<dbReference type="InterPro" id="IPR016186">
    <property type="entry name" value="C-type_lectin-like/link_sf"/>
</dbReference>
<dbReference type="EnsemblMetazoa" id="BGLB027110-RA">
    <property type="protein sequence ID" value="BGLB027110-PA"/>
    <property type="gene ID" value="BGLB027110"/>
</dbReference>
<accession>A0A2C9L516</accession>
<evidence type="ECO:0000313" key="4">
    <source>
        <dbReference type="Proteomes" id="UP000076420"/>
    </source>
</evidence>
<dbReference type="RefSeq" id="XP_013068858.2">
    <property type="nucleotide sequence ID" value="XM_013213404.2"/>
</dbReference>
<feature type="chain" id="PRO_5012226109" description="C-type lectin domain-containing protein" evidence="1">
    <location>
        <begin position="22"/>
        <end position="173"/>
    </location>
</feature>
<dbReference type="VEuPathDB" id="VectorBase:BGLAX_048137"/>
<feature type="domain" description="C-type lectin" evidence="2">
    <location>
        <begin position="58"/>
        <end position="170"/>
    </location>
</feature>
<dbReference type="SMART" id="SM00034">
    <property type="entry name" value="CLECT"/>
    <property type="match status" value="1"/>
</dbReference>
<dbReference type="OrthoDB" id="6154520at2759"/>
<dbReference type="Proteomes" id="UP000076420">
    <property type="component" value="Unassembled WGS sequence"/>
</dbReference>
<sequence length="173" mass="20125">MATRIVVILLICILSFPIYQGRQEEKKALTKRTISIYDAKCRKFSGFRSYTEGDVKMCLSYRQGFKNYTDARADCASVNSRLAVIKTWEKFQIVVPFVNAWIGLDDLETEGTFKWADGSVLDDHLKSRIFYPGEPNAYYPQENCVCQRCWTYFDKLCDTLCYLAKHYLCEKVI</sequence>
<dbReference type="SUPFAM" id="SSF56436">
    <property type="entry name" value="C-type lectin-like"/>
    <property type="match status" value="1"/>
</dbReference>
<dbReference type="PANTHER" id="PTHR22803">
    <property type="entry name" value="MANNOSE, PHOSPHOLIPASE, LECTIN RECEPTOR RELATED"/>
    <property type="match status" value="1"/>
</dbReference>
<dbReference type="AlphaFoldDB" id="A0A2C9L516"/>
<reference evidence="3" key="1">
    <citation type="submission" date="2020-05" db="UniProtKB">
        <authorList>
            <consortium name="EnsemblMetazoa"/>
        </authorList>
    </citation>
    <scope>IDENTIFICATION</scope>
    <source>
        <strain evidence="3">BB02</strain>
    </source>
</reference>
<keyword evidence="1" id="KW-0732">Signal</keyword>
<dbReference type="InterPro" id="IPR001304">
    <property type="entry name" value="C-type_lectin-like"/>
</dbReference>
<dbReference type="Pfam" id="PF00059">
    <property type="entry name" value="Lectin_C"/>
    <property type="match status" value="1"/>
</dbReference>
<evidence type="ECO:0000259" key="2">
    <source>
        <dbReference type="PROSITE" id="PS50041"/>
    </source>
</evidence>